<sequence length="76" mass="8886">MGLHDQLVKYLSLMNYSFKKYNERRILTPSIFVDVFKILVELEDAAGVILYQKFNQNSVPIYGANGEFRVKVRLED</sequence>
<reference evidence="1" key="2">
    <citation type="submission" date="2015-06" db="UniProtKB">
        <authorList>
            <consortium name="EnsemblMetazoa"/>
        </authorList>
    </citation>
    <scope>IDENTIFICATION</scope>
</reference>
<dbReference type="EnsemblMetazoa" id="MESCA005110-RA">
    <property type="protein sequence ID" value="MESCA005110-PA"/>
    <property type="gene ID" value="MESCA005110"/>
</dbReference>
<organism evidence="1 2">
    <name type="scientific">Megaselia scalaris</name>
    <name type="common">Humpbacked fly</name>
    <name type="synonym">Phora scalaris</name>
    <dbReference type="NCBI Taxonomy" id="36166"/>
    <lineage>
        <taxon>Eukaryota</taxon>
        <taxon>Metazoa</taxon>
        <taxon>Ecdysozoa</taxon>
        <taxon>Arthropoda</taxon>
        <taxon>Hexapoda</taxon>
        <taxon>Insecta</taxon>
        <taxon>Pterygota</taxon>
        <taxon>Neoptera</taxon>
        <taxon>Endopterygota</taxon>
        <taxon>Diptera</taxon>
        <taxon>Brachycera</taxon>
        <taxon>Muscomorpha</taxon>
        <taxon>Platypezoidea</taxon>
        <taxon>Phoridae</taxon>
        <taxon>Megaseliini</taxon>
        <taxon>Megaselia</taxon>
    </lineage>
</organism>
<dbReference type="EMBL" id="CAQQ02117151">
    <property type="status" value="NOT_ANNOTATED_CDS"/>
    <property type="molecule type" value="Genomic_DNA"/>
</dbReference>
<dbReference type="AlphaFoldDB" id="T1GNG0"/>
<accession>T1GNG0</accession>
<reference evidence="2" key="1">
    <citation type="submission" date="2013-02" db="EMBL/GenBank/DDBJ databases">
        <authorList>
            <person name="Hughes D."/>
        </authorList>
    </citation>
    <scope>NUCLEOTIDE SEQUENCE</scope>
    <source>
        <strain>Durham</strain>
        <strain evidence="2">NC isolate 2 -- Noor lab</strain>
    </source>
</reference>
<keyword evidence="2" id="KW-1185">Reference proteome</keyword>
<proteinExistence type="predicted"/>
<dbReference type="EMBL" id="CAQQ02117150">
    <property type="status" value="NOT_ANNOTATED_CDS"/>
    <property type="molecule type" value="Genomic_DNA"/>
</dbReference>
<protein>
    <submittedName>
        <fullName evidence="1">Uncharacterized protein</fullName>
    </submittedName>
</protein>
<name>T1GNG0_MEGSC</name>
<evidence type="ECO:0000313" key="1">
    <source>
        <dbReference type="EnsemblMetazoa" id="MESCA005110-PA"/>
    </source>
</evidence>
<evidence type="ECO:0000313" key="2">
    <source>
        <dbReference type="Proteomes" id="UP000015102"/>
    </source>
</evidence>
<dbReference type="HOGENOM" id="CLU_2657308_0_0_1"/>
<dbReference type="Proteomes" id="UP000015102">
    <property type="component" value="Unassembled WGS sequence"/>
</dbReference>